<dbReference type="AlphaFoldDB" id="A7KJV9"/>
<evidence type="ECO:0000259" key="2">
    <source>
        <dbReference type="Pfam" id="PF00931"/>
    </source>
</evidence>
<feature type="non-terminal residue" evidence="3">
    <location>
        <position position="1"/>
    </location>
</feature>
<dbReference type="InterPro" id="IPR002182">
    <property type="entry name" value="NB-ARC"/>
</dbReference>
<name>A7KJV9_HUMLU</name>
<dbReference type="PANTHER" id="PTHR36766:SF40">
    <property type="entry name" value="DISEASE RESISTANCE PROTEIN RGA3"/>
    <property type="match status" value="1"/>
</dbReference>
<organism evidence="3">
    <name type="scientific">Humulus lupulus</name>
    <name type="common">European hop</name>
    <dbReference type="NCBI Taxonomy" id="3486"/>
    <lineage>
        <taxon>Eukaryota</taxon>
        <taxon>Viridiplantae</taxon>
        <taxon>Streptophyta</taxon>
        <taxon>Embryophyta</taxon>
        <taxon>Tracheophyta</taxon>
        <taxon>Spermatophyta</taxon>
        <taxon>Magnoliopsida</taxon>
        <taxon>eudicotyledons</taxon>
        <taxon>Gunneridae</taxon>
        <taxon>Pentapetalae</taxon>
        <taxon>rosids</taxon>
        <taxon>fabids</taxon>
        <taxon>Rosales</taxon>
        <taxon>Cannabaceae</taxon>
        <taxon>Humulus</taxon>
    </lineage>
</organism>
<proteinExistence type="predicted"/>
<evidence type="ECO:0000256" key="1">
    <source>
        <dbReference type="ARBA" id="ARBA00022821"/>
    </source>
</evidence>
<dbReference type="SUPFAM" id="SSF52540">
    <property type="entry name" value="P-loop containing nucleoside triphosphate hydrolases"/>
    <property type="match status" value="1"/>
</dbReference>
<dbReference type="InterPro" id="IPR027417">
    <property type="entry name" value="P-loop_NTPase"/>
</dbReference>
<sequence length="86" mass="9929">GGVGKTTLAQLAYNDDRVNKWFDTKVWVTVGDHEMVNSSKVMKTIIRKVTHNSNKCEIDEEQFELLNEVKKVLTGKKFFIVLDDVW</sequence>
<dbReference type="Gene3D" id="3.40.50.300">
    <property type="entry name" value="P-loop containing nucleotide triphosphate hydrolases"/>
    <property type="match status" value="1"/>
</dbReference>
<dbReference type="PANTHER" id="PTHR36766">
    <property type="entry name" value="PLANT BROAD-SPECTRUM MILDEW RESISTANCE PROTEIN RPW8"/>
    <property type="match status" value="1"/>
</dbReference>
<evidence type="ECO:0000313" key="3">
    <source>
        <dbReference type="EMBL" id="ABS70830.1"/>
    </source>
</evidence>
<accession>A7KJV9</accession>
<protein>
    <submittedName>
        <fullName evidence="3">Putative RGA</fullName>
    </submittedName>
</protein>
<dbReference type="GO" id="GO:0006952">
    <property type="term" value="P:defense response"/>
    <property type="evidence" value="ECO:0007669"/>
    <property type="project" value="UniProtKB-KW"/>
</dbReference>
<dbReference type="Pfam" id="PF00931">
    <property type="entry name" value="NB-ARC"/>
    <property type="match status" value="1"/>
</dbReference>
<dbReference type="EMBL" id="EF464255">
    <property type="protein sequence ID" value="ABS70830.1"/>
    <property type="molecule type" value="Genomic_DNA"/>
</dbReference>
<reference evidence="3" key="1">
    <citation type="submission" date="2007-02" db="EMBL/GenBank/DDBJ databases">
        <title>Isolation and characterization of disease resistance gene analogs from hop Humulus lupulus L.</title>
        <authorList>
            <person name="Kozjak P."/>
            <person name="Javornik B."/>
        </authorList>
    </citation>
    <scope>NUCLEOTIDE SEQUENCE</scope>
</reference>
<feature type="non-terminal residue" evidence="3">
    <location>
        <position position="86"/>
    </location>
</feature>
<dbReference type="GO" id="GO:0043531">
    <property type="term" value="F:ADP binding"/>
    <property type="evidence" value="ECO:0007669"/>
    <property type="project" value="InterPro"/>
</dbReference>
<keyword evidence="1" id="KW-0611">Plant defense</keyword>
<feature type="domain" description="NB-ARC" evidence="2">
    <location>
        <begin position="1"/>
        <end position="86"/>
    </location>
</feature>